<evidence type="ECO:0000256" key="2">
    <source>
        <dbReference type="ARBA" id="ARBA00010139"/>
    </source>
</evidence>
<keyword evidence="4" id="KW-0274">FAD</keyword>
<dbReference type="OMA" id="TGVQCVQ"/>
<keyword evidence="9" id="KW-1185">Reference proteome</keyword>
<keyword evidence="3" id="KW-0285">Flavoprotein</keyword>
<dbReference type="PANTHER" id="PTHR43098">
    <property type="entry name" value="L-ORNITHINE N(5)-MONOOXYGENASE-RELATED"/>
    <property type="match status" value="1"/>
</dbReference>
<dbReference type="eggNOG" id="KOG1399">
    <property type="taxonomic scope" value="Eukaryota"/>
</dbReference>
<dbReference type="InterPro" id="IPR020946">
    <property type="entry name" value="Flavin_mOase-like"/>
</dbReference>
<dbReference type="PRINTS" id="PR00368">
    <property type="entry name" value="FADPNR"/>
</dbReference>
<dbReference type="GO" id="GO:0050661">
    <property type="term" value="F:NADP binding"/>
    <property type="evidence" value="ECO:0007669"/>
    <property type="project" value="InterPro"/>
</dbReference>
<accession>M2UKN3</accession>
<dbReference type="InterPro" id="IPR036188">
    <property type="entry name" value="FAD/NAD-bd_sf"/>
</dbReference>
<organism evidence="8 9">
    <name type="scientific">Cochliobolus heterostrophus (strain C5 / ATCC 48332 / race O)</name>
    <name type="common">Southern corn leaf blight fungus</name>
    <name type="synonym">Bipolaris maydis</name>
    <dbReference type="NCBI Taxonomy" id="701091"/>
    <lineage>
        <taxon>Eukaryota</taxon>
        <taxon>Fungi</taxon>
        <taxon>Dikarya</taxon>
        <taxon>Ascomycota</taxon>
        <taxon>Pezizomycotina</taxon>
        <taxon>Dothideomycetes</taxon>
        <taxon>Pleosporomycetidae</taxon>
        <taxon>Pleosporales</taxon>
        <taxon>Pleosporineae</taxon>
        <taxon>Pleosporaceae</taxon>
        <taxon>Bipolaris</taxon>
    </lineage>
</organism>
<reference evidence="8 9" key="1">
    <citation type="journal article" date="2012" name="PLoS Pathog.">
        <title>Diverse lifestyles and strategies of plant pathogenesis encoded in the genomes of eighteen Dothideomycetes fungi.</title>
        <authorList>
            <person name="Ohm R.A."/>
            <person name="Feau N."/>
            <person name="Henrissat B."/>
            <person name="Schoch C.L."/>
            <person name="Horwitz B.A."/>
            <person name="Barry K.W."/>
            <person name="Condon B.J."/>
            <person name="Copeland A.C."/>
            <person name="Dhillon B."/>
            <person name="Glaser F."/>
            <person name="Hesse C.N."/>
            <person name="Kosti I."/>
            <person name="LaButti K."/>
            <person name="Lindquist E.A."/>
            <person name="Lucas S."/>
            <person name="Salamov A.A."/>
            <person name="Bradshaw R.E."/>
            <person name="Ciuffetti L."/>
            <person name="Hamelin R.C."/>
            <person name="Kema G.H.J."/>
            <person name="Lawrence C."/>
            <person name="Scott J.A."/>
            <person name="Spatafora J.W."/>
            <person name="Turgeon B.G."/>
            <person name="de Wit P.J.G.M."/>
            <person name="Zhong S."/>
            <person name="Goodwin S.B."/>
            <person name="Grigoriev I.V."/>
        </authorList>
    </citation>
    <scope>NUCLEOTIDE SEQUENCE [LARGE SCALE GENOMIC DNA]</scope>
    <source>
        <strain evidence="9">C5 / ATCC 48332 / race O</strain>
    </source>
</reference>
<comment type="similarity">
    <text evidence="2">Belongs to the FAD-binding monooxygenase family.</text>
</comment>
<evidence type="ECO:0000256" key="7">
    <source>
        <dbReference type="ARBA" id="ARBA00023033"/>
    </source>
</evidence>
<dbReference type="PANTHER" id="PTHR43098:SF3">
    <property type="entry name" value="L-ORNITHINE N(5)-MONOOXYGENASE-RELATED"/>
    <property type="match status" value="1"/>
</dbReference>
<dbReference type="OrthoDB" id="66881at2759"/>
<evidence type="ECO:0000256" key="1">
    <source>
        <dbReference type="ARBA" id="ARBA00001974"/>
    </source>
</evidence>
<keyword evidence="5" id="KW-0521">NADP</keyword>
<evidence type="ECO:0000256" key="3">
    <source>
        <dbReference type="ARBA" id="ARBA00022630"/>
    </source>
</evidence>
<dbReference type="SUPFAM" id="SSF51905">
    <property type="entry name" value="FAD/NAD(P)-binding domain"/>
    <property type="match status" value="2"/>
</dbReference>
<evidence type="ECO:0000256" key="6">
    <source>
        <dbReference type="ARBA" id="ARBA00023002"/>
    </source>
</evidence>
<reference evidence="9" key="2">
    <citation type="journal article" date="2013" name="PLoS Genet.">
        <title>Comparative genome structure, secondary metabolite, and effector coding capacity across Cochliobolus pathogens.</title>
        <authorList>
            <person name="Condon B.J."/>
            <person name="Leng Y."/>
            <person name="Wu D."/>
            <person name="Bushley K.E."/>
            <person name="Ohm R.A."/>
            <person name="Otillar R."/>
            <person name="Martin J."/>
            <person name="Schackwitz W."/>
            <person name="Grimwood J."/>
            <person name="MohdZainudin N."/>
            <person name="Xue C."/>
            <person name="Wang R."/>
            <person name="Manning V.A."/>
            <person name="Dhillon B."/>
            <person name="Tu Z.J."/>
            <person name="Steffenson B.J."/>
            <person name="Salamov A."/>
            <person name="Sun H."/>
            <person name="Lowry S."/>
            <person name="LaButti K."/>
            <person name="Han J."/>
            <person name="Copeland A."/>
            <person name="Lindquist E."/>
            <person name="Barry K."/>
            <person name="Schmutz J."/>
            <person name="Baker S.E."/>
            <person name="Ciuffetti L.M."/>
            <person name="Grigoriev I.V."/>
            <person name="Zhong S."/>
            <person name="Turgeon B.G."/>
        </authorList>
    </citation>
    <scope>NUCLEOTIDE SEQUENCE [LARGE SCALE GENOMIC DNA]</scope>
    <source>
        <strain evidence="9">C5 / ATCC 48332 / race O</strain>
    </source>
</reference>
<dbReference type="HOGENOM" id="CLU_006937_8_0_1"/>
<keyword evidence="7" id="KW-0503">Monooxygenase</keyword>
<dbReference type="AlphaFoldDB" id="M2UKN3"/>
<name>M2UKN3_COCH5</name>
<evidence type="ECO:0000256" key="5">
    <source>
        <dbReference type="ARBA" id="ARBA00022857"/>
    </source>
</evidence>
<sequence length="610" mass="68646">MPYPKDAVTPVTCPIEPLNSLVNGVAPKIQSVDIKEFEAQKRTGVSYPPQLASVHSDGASDNDPACALQSDDHLDLIIVGAGLSGISAIYRARKLGLRAKIFEAGLDFGGVWYWNRYPGARVDSEFPFYQLNIPEAYKSFDFTQRFPDHKELRRYMNHLDNVLELRKDVFFGAEVCGAEYDQDQGVWTIVTTKGLKATAKYLVLATGLLHRKHFPDFPNFAKYKGEVYHSSSWPNDADFRNKRVAVIGAGATSVQIVQELAKQTADGGSLTIYIRRPSTCIPMGQRDVSPEEQESLRAYYPVLFKEGRQSIAGMPISSVGCNVFEHTVEQREQLFEELWARGAFNFLLGTYRDVAIDEKANHEVYNFWAKKVRSRMTDPLKKDLMAPLKPLYPFGTKRPPLERDYYECVDMKHVQIVNLKKDPIKAFTEYGIATEYDSVEKEFDVVVLATGFDSFTGSLTHMGLKNKHGVDIKDIWKEGVRTYLGILMNGFPNAFLLYSPQAPTAFSNGPTIIESQCDFIFDMIKKLEKENAKSIEPTTLAEDEWKALINDLIAGSLLNGTDSWWNGGNIPGKKIEVLTYGGGISDYEKTCYTKLDGWKGFVIETKKQKL</sequence>
<dbReference type="PRINTS" id="PR00411">
    <property type="entry name" value="PNDRDTASEI"/>
</dbReference>
<keyword evidence="6" id="KW-0560">Oxidoreductase</keyword>
<gene>
    <name evidence="8" type="ORF">COCHEDRAFT_1110143</name>
</gene>
<proteinExistence type="inferred from homology"/>
<dbReference type="GO" id="GO:0004499">
    <property type="term" value="F:N,N-dimethylaniline monooxygenase activity"/>
    <property type="evidence" value="ECO:0007669"/>
    <property type="project" value="InterPro"/>
</dbReference>
<dbReference type="InterPro" id="IPR050775">
    <property type="entry name" value="FAD-binding_Monooxygenases"/>
</dbReference>
<dbReference type="EMBL" id="KB445580">
    <property type="protein sequence ID" value="EMD88502.1"/>
    <property type="molecule type" value="Genomic_DNA"/>
</dbReference>
<dbReference type="Gene3D" id="3.50.50.60">
    <property type="entry name" value="FAD/NAD(P)-binding domain"/>
    <property type="match status" value="2"/>
</dbReference>
<comment type="cofactor">
    <cofactor evidence="1">
        <name>FAD</name>
        <dbReference type="ChEBI" id="CHEBI:57692"/>
    </cofactor>
</comment>
<dbReference type="Proteomes" id="UP000016936">
    <property type="component" value="Unassembled WGS sequence"/>
</dbReference>
<protein>
    <recommendedName>
        <fullName evidence="10">FAD/NAD(P)-binding domain-containing protein</fullName>
    </recommendedName>
</protein>
<evidence type="ECO:0008006" key="10">
    <source>
        <dbReference type="Google" id="ProtNLM"/>
    </source>
</evidence>
<dbReference type="GO" id="GO:0050660">
    <property type="term" value="F:flavin adenine dinucleotide binding"/>
    <property type="evidence" value="ECO:0007669"/>
    <property type="project" value="InterPro"/>
</dbReference>
<evidence type="ECO:0000256" key="4">
    <source>
        <dbReference type="ARBA" id="ARBA00022827"/>
    </source>
</evidence>
<dbReference type="Pfam" id="PF00743">
    <property type="entry name" value="FMO-like"/>
    <property type="match status" value="1"/>
</dbReference>
<evidence type="ECO:0000313" key="8">
    <source>
        <dbReference type="EMBL" id="EMD88502.1"/>
    </source>
</evidence>
<evidence type="ECO:0000313" key="9">
    <source>
        <dbReference type="Proteomes" id="UP000016936"/>
    </source>
</evidence>